<evidence type="ECO:0000313" key="1">
    <source>
        <dbReference type="EMBL" id="KAI4561747.1"/>
    </source>
</evidence>
<accession>A0ACB9U9D6</accession>
<organism evidence="1 2">
    <name type="scientific">Ovis ammon polii x Ovis aries</name>
    <dbReference type="NCBI Taxonomy" id="2918886"/>
    <lineage>
        <taxon>Eukaryota</taxon>
        <taxon>Metazoa</taxon>
        <taxon>Chordata</taxon>
        <taxon>Craniata</taxon>
        <taxon>Vertebrata</taxon>
        <taxon>Euteleostomi</taxon>
        <taxon>Mammalia</taxon>
        <taxon>Eutheria</taxon>
        <taxon>Laurasiatheria</taxon>
        <taxon>Artiodactyla</taxon>
        <taxon>Ruminantia</taxon>
        <taxon>Pecora</taxon>
        <taxon>Bovidae</taxon>
        <taxon>Caprinae</taxon>
        <taxon>Ovis</taxon>
    </lineage>
</organism>
<keyword evidence="2" id="KW-1185">Reference proteome</keyword>
<dbReference type="EMBL" id="CM043046">
    <property type="protein sequence ID" value="KAI4561747.1"/>
    <property type="molecule type" value="Genomic_DNA"/>
</dbReference>
<protein>
    <submittedName>
        <fullName evidence="1">Uncharacterized protein</fullName>
    </submittedName>
</protein>
<comment type="caution">
    <text evidence="1">The sequence shown here is derived from an EMBL/GenBank/DDBJ whole genome shotgun (WGS) entry which is preliminary data.</text>
</comment>
<dbReference type="Proteomes" id="UP001057279">
    <property type="component" value="Linkage Group LG21"/>
</dbReference>
<proteinExistence type="predicted"/>
<gene>
    <name evidence="1" type="ORF">MJG53_016801</name>
</gene>
<evidence type="ECO:0000313" key="2">
    <source>
        <dbReference type="Proteomes" id="UP001057279"/>
    </source>
</evidence>
<sequence>MTSPTLRTRGPGPCASLPYLQPLAALLHFNPNASNAFQPSNQSINLIHGFVWMKGVLGYDTIRLERERQHDDVWWVEPPPPQGRAQLEASVTSQLLADSRGATQVHVMSSMAYIGNITIGTPPQQSQFVFDTGSSDLWVLSVYCQSSSCSTNSKFNPSQSSTFQDMRKTINLSFGSGRMSGYLGSDIVWVRDLVTVWQAFGLSTNLSSEAMEYGPYDSILGLAYPSLPIDRTSPVFNNLNNRRVISQPVFAFYLSSQPDIASMVMFGGVNNSYFHGDLKWIPVIQPRYWQIMMDRVSMNGKVIACQAIVDTGSSLLTGSTDVVSSIQRRINPSPIGDSEQMMSCNGATNLPPVIFTIHGTDFPVSPKYYIQKMANVINITIGTPSQEFQVIIDTSSSDFCPQKSSLLMLGRVDHAYHKGALKWVPVTQARLWQITMDRTTILPPGIFTINGMDFPMSHKYYIQKMAYVGNITIGTPPQEFRVIIDNSSSDLWVTSVYCQSPSCYMDLLRWQLHTRHMTPRCPPPSKCKWRKFDLHYGFGKITRVLASETIWVGTAAARNQTIGLTKNQIGGFLENSPYDGILGLAYPNLARHEATPLFDNLKRQGVISQPVFALFLSREPLKSSLLMLGGVDHAYHNGALKWVPVTQARLWQITMNCLISCDSAKTLLPIIFTINGMDFPVSPKYYLQKIVYFGNITIGTPPQEFQVNFDTGSSDLWVPSVDCRSPSCSTHKRFNPQKSTTFQRLDQKIELIYGSGSMKGVLGRDTIQIGDLVITNQIFGLSQNQSSGVLEQVPYDGILGLAYPNLAVRGTTPVFDNLKNHKIISEPVFAFYLSSRPGNISTVMFGGVDHTYHKGKLQWVPVTQASFWQVAMSSMTINGKVVGCSHGCQAIVDTGTSLLVGPTHLVTDILKLINPKPILDDQQVLSCDVVNSLPTLLLTINGIVYPVPPDYYVQRGHPAHSSVHSPSLSLFGETSGWSPVFCKDSDPYTRIPLVKKKSLRQNLIENGKLKEFMKTHKYNLGSKYIREAATLVSDQPLQNYLDTEYFGTIGIGTPAQDFTVIFDTGSSNLWVPSIYCSSEACTNHNRFNPQDSSTYEATSETLSITYGTGSMTGILGYDTVEVGGISDTNQIFGLSETEPGSFLYYAPFDGILGLAYPSISSSGATPVFDNIWDQGLVSQDLFSVYLSSNEESGSVVMFGGIDSSYYSGSLNWVPVSVEGYWQITVDSITMNGESIACSDGCQAIVDTGTSLLAGPTTAISNIQSYIGASEDSSGEEVISCSSIDSLPDIVFTINGVQYPVPPSAYILQSDDVCSSGFEGMDIPTSSGDLWILGDVFIRQYFTVFDRANNQIGLAPVA</sequence>
<name>A0ACB9U9D6_9CETA</name>
<reference evidence="1" key="1">
    <citation type="submission" date="2022-03" db="EMBL/GenBank/DDBJ databases">
        <title>Genomic analyses of argali, domestic sheep and their hybrids provide insights into chromosomal evolution, heterosis and genetic basis of agronomic traits.</title>
        <authorList>
            <person name="Li M."/>
        </authorList>
    </citation>
    <scope>NUCLEOTIDE SEQUENCE</scope>
    <source>
        <strain evidence="1">F1 hybrid</strain>
    </source>
</reference>